<evidence type="ECO:0000313" key="2">
    <source>
        <dbReference type="Proteomes" id="UP001178148"/>
    </source>
</evidence>
<gene>
    <name evidence="1" type="ORF">QS748_02830</name>
</gene>
<sequence>MNIMSIDDHSGRQNNTGAREIIFAPNIATQQKVYDNLHEFMMQSNEVNEENGKDGHCFQSIFRHNDLPPMPCCPSSDKHDECSKKYHSMPQDTTAYLDEESISSNEGHSLLNSTGDSIELLMSSDCSLYAVIRALDHPFNSYTFNNSRWSFLCSWAGRTLPCAFLGKRCSSI</sequence>
<dbReference type="EMBL" id="JASXSV010000003">
    <property type="protein sequence ID" value="MDP0588180.1"/>
    <property type="molecule type" value="Genomic_DNA"/>
</dbReference>
<proteinExistence type="predicted"/>
<reference evidence="1 2" key="1">
    <citation type="journal article" date="2023" name="bioRxiv">
        <title>An intranuclear bacterial parasite of deep-sea mussels expresses apoptosis inhibitors acquired from its host.</title>
        <authorList>
            <person name="Gonzalez Porras M.A."/>
            <person name="Assie A."/>
            <person name="Tietjen M."/>
            <person name="Violette M."/>
            <person name="Kleiner M."/>
            <person name="Gruber-Vodicka H."/>
            <person name="Dubilier N."/>
            <person name="Leisch N."/>
        </authorList>
    </citation>
    <scope>NUCLEOTIDE SEQUENCE [LARGE SCALE GENOMIC DNA]</scope>
    <source>
        <strain evidence="1">IAP13</strain>
    </source>
</reference>
<accession>A0AA90SS23</accession>
<organism evidence="1 2">
    <name type="scientific">Candidatus Endonucleibacter bathymodioli</name>
    <dbReference type="NCBI Taxonomy" id="539814"/>
    <lineage>
        <taxon>Bacteria</taxon>
        <taxon>Pseudomonadati</taxon>
        <taxon>Pseudomonadota</taxon>
        <taxon>Gammaproteobacteria</taxon>
        <taxon>Oceanospirillales</taxon>
        <taxon>Endozoicomonadaceae</taxon>
        <taxon>Candidatus Endonucleibacter</taxon>
    </lineage>
</organism>
<name>A0AA90SS23_9GAMM</name>
<evidence type="ECO:0000313" key="1">
    <source>
        <dbReference type="EMBL" id="MDP0588180.1"/>
    </source>
</evidence>
<keyword evidence="2" id="KW-1185">Reference proteome</keyword>
<dbReference type="Proteomes" id="UP001178148">
    <property type="component" value="Unassembled WGS sequence"/>
</dbReference>
<protein>
    <submittedName>
        <fullName evidence="1">Uncharacterized protein</fullName>
    </submittedName>
</protein>
<comment type="caution">
    <text evidence="1">The sequence shown here is derived from an EMBL/GenBank/DDBJ whole genome shotgun (WGS) entry which is preliminary data.</text>
</comment>
<dbReference type="AlphaFoldDB" id="A0AA90SS23"/>